<gene>
    <name evidence="10" type="ORF">JGS22_021960</name>
</gene>
<dbReference type="GO" id="GO:0009055">
    <property type="term" value="F:electron transfer activity"/>
    <property type="evidence" value="ECO:0007669"/>
    <property type="project" value="UniProtKB-UniRule"/>
</dbReference>
<evidence type="ECO:0000313" key="11">
    <source>
        <dbReference type="Proteomes" id="UP000694501"/>
    </source>
</evidence>
<comment type="cofactor">
    <cofactor evidence="1">
        <name>[3Fe-4S] cluster</name>
        <dbReference type="ChEBI" id="CHEBI:21137"/>
    </cofactor>
</comment>
<dbReference type="SUPFAM" id="SSF54862">
    <property type="entry name" value="4Fe-4S ferredoxins"/>
    <property type="match status" value="1"/>
</dbReference>
<dbReference type="Proteomes" id="UP000694501">
    <property type="component" value="Unassembled WGS sequence"/>
</dbReference>
<dbReference type="PANTHER" id="PTHR36923">
    <property type="entry name" value="FERREDOXIN"/>
    <property type="match status" value="1"/>
</dbReference>
<reference evidence="10" key="1">
    <citation type="submission" date="2021-06" db="EMBL/GenBank/DDBJ databases">
        <title>Sequencing of actinobacteria type strains.</title>
        <authorList>
            <person name="Nguyen G.-S."/>
            <person name="Wentzel A."/>
        </authorList>
    </citation>
    <scope>NUCLEOTIDE SEQUENCE</scope>
    <source>
        <strain evidence="10">P38-E01</strain>
    </source>
</reference>
<evidence type="ECO:0000256" key="3">
    <source>
        <dbReference type="ARBA" id="ARBA00022723"/>
    </source>
</evidence>
<evidence type="ECO:0000259" key="9">
    <source>
        <dbReference type="PROSITE" id="PS51379"/>
    </source>
</evidence>
<dbReference type="InterPro" id="IPR001080">
    <property type="entry name" value="3Fe4S_ferredoxin"/>
</dbReference>
<dbReference type="PROSITE" id="PS51379">
    <property type="entry name" value="4FE4S_FER_2"/>
    <property type="match status" value="1"/>
</dbReference>
<evidence type="ECO:0000313" key="10">
    <source>
        <dbReference type="EMBL" id="MBU7600223.1"/>
    </source>
</evidence>
<dbReference type="PRINTS" id="PR00352">
    <property type="entry name" value="3FE4SFRDOXIN"/>
</dbReference>
<evidence type="ECO:0000256" key="5">
    <source>
        <dbReference type="ARBA" id="ARBA00023004"/>
    </source>
</evidence>
<feature type="domain" description="4Fe-4S ferredoxin-type" evidence="9">
    <location>
        <begin position="1"/>
        <end position="29"/>
    </location>
</feature>
<proteinExistence type="predicted"/>
<comment type="caution">
    <text evidence="10">The sequence shown here is derived from an EMBL/GenBank/DDBJ whole genome shotgun (WGS) entry which is preliminary data.</text>
</comment>
<keyword evidence="2 8" id="KW-0813">Transport</keyword>
<name>A0A949JK10_9ACTN</name>
<keyword evidence="3 8" id="KW-0479">Metal-binding</keyword>
<comment type="function">
    <text evidence="8">Ferredoxins are iron-sulfur proteins that transfer electrons in a wide variety of metabolic reactions.</text>
</comment>
<dbReference type="Pfam" id="PF13370">
    <property type="entry name" value="Fer4_13"/>
    <property type="match status" value="1"/>
</dbReference>
<dbReference type="InterPro" id="IPR017896">
    <property type="entry name" value="4Fe4S_Fe-S-bd"/>
</dbReference>
<evidence type="ECO:0000256" key="8">
    <source>
        <dbReference type="RuleBase" id="RU368020"/>
    </source>
</evidence>
<evidence type="ECO:0000256" key="2">
    <source>
        <dbReference type="ARBA" id="ARBA00022448"/>
    </source>
</evidence>
<keyword evidence="6 8" id="KW-0411">Iron-sulfur</keyword>
<evidence type="ECO:0000256" key="4">
    <source>
        <dbReference type="ARBA" id="ARBA00022982"/>
    </source>
</evidence>
<dbReference type="GO" id="GO:0005506">
    <property type="term" value="F:iron ion binding"/>
    <property type="evidence" value="ECO:0007669"/>
    <property type="project" value="UniProtKB-UniRule"/>
</dbReference>
<keyword evidence="4 8" id="KW-0249">Electron transport</keyword>
<keyword evidence="7" id="KW-0003">3Fe-4S</keyword>
<organism evidence="10 11">
    <name type="scientific">Streptomyces tardus</name>
    <dbReference type="NCBI Taxonomy" id="2780544"/>
    <lineage>
        <taxon>Bacteria</taxon>
        <taxon>Bacillati</taxon>
        <taxon>Actinomycetota</taxon>
        <taxon>Actinomycetes</taxon>
        <taxon>Kitasatosporales</taxon>
        <taxon>Streptomycetaceae</taxon>
        <taxon>Streptomyces</taxon>
    </lineage>
</organism>
<dbReference type="GO" id="GO:0051538">
    <property type="term" value="F:3 iron, 4 sulfur cluster binding"/>
    <property type="evidence" value="ECO:0007669"/>
    <property type="project" value="UniProtKB-KW"/>
</dbReference>
<dbReference type="InterPro" id="IPR051269">
    <property type="entry name" value="Fe-S_cluster_ET"/>
</dbReference>
<evidence type="ECO:0000256" key="7">
    <source>
        <dbReference type="ARBA" id="ARBA00023291"/>
    </source>
</evidence>
<evidence type="ECO:0000256" key="1">
    <source>
        <dbReference type="ARBA" id="ARBA00001927"/>
    </source>
</evidence>
<keyword evidence="11" id="KW-1185">Reference proteome</keyword>
<dbReference type="PANTHER" id="PTHR36923:SF3">
    <property type="entry name" value="FERREDOXIN"/>
    <property type="match status" value="1"/>
</dbReference>
<keyword evidence="5 8" id="KW-0408">Iron</keyword>
<accession>A0A949JK10</accession>
<dbReference type="RefSeq" id="WP_211042096.1">
    <property type="nucleotide sequence ID" value="NZ_JAELVF020000002.1"/>
</dbReference>
<evidence type="ECO:0000256" key="6">
    <source>
        <dbReference type="ARBA" id="ARBA00023014"/>
    </source>
</evidence>
<dbReference type="Gene3D" id="3.30.70.20">
    <property type="match status" value="1"/>
</dbReference>
<protein>
    <recommendedName>
        <fullName evidence="8">Ferredoxin</fullName>
    </recommendedName>
</protein>
<sequence>MKVTVEEDRCCGAGSCVLVAPEVFDQREDDGIVLVLDERPPAERHRAVREAVAVCPTSTISVAEVAR</sequence>
<dbReference type="EMBL" id="JAELVF020000002">
    <property type="protein sequence ID" value="MBU7600223.1"/>
    <property type="molecule type" value="Genomic_DNA"/>
</dbReference>
<dbReference type="AlphaFoldDB" id="A0A949JK10"/>